<dbReference type="Gramene" id="OQU89207">
    <property type="protein sequence ID" value="OQU89207"/>
    <property type="gene ID" value="SORBI_3002G159400"/>
</dbReference>
<dbReference type="SUPFAM" id="SSF52540">
    <property type="entry name" value="P-loop containing nucleoside triphosphate hydrolases"/>
    <property type="match status" value="1"/>
</dbReference>
<dbReference type="EMBL" id="CM000761">
    <property type="protein sequence ID" value="OQU89207.1"/>
    <property type="molecule type" value="Genomic_DNA"/>
</dbReference>
<evidence type="ECO:0000313" key="2">
    <source>
        <dbReference type="Proteomes" id="UP000000768"/>
    </source>
</evidence>
<dbReference type="GO" id="GO:0043531">
    <property type="term" value="F:ADP binding"/>
    <property type="evidence" value="ECO:0007669"/>
    <property type="project" value="InterPro"/>
</dbReference>
<dbReference type="PANTHER" id="PTHR33377:SF50">
    <property type="entry name" value="NB-ARC DOMAIN-CONTAINING PROTEIN"/>
    <property type="match status" value="1"/>
</dbReference>
<dbReference type="OMA" id="LMEMNIC"/>
<name>A0A1W0W486_SORBI</name>
<protein>
    <submittedName>
        <fullName evidence="1">Uncharacterized protein</fullName>
    </submittedName>
</protein>
<proteinExistence type="predicted"/>
<evidence type="ECO:0000313" key="1">
    <source>
        <dbReference type="EMBL" id="OQU89207.1"/>
    </source>
</evidence>
<dbReference type="AlphaFoldDB" id="A0A1W0W486"/>
<dbReference type="Gene3D" id="3.40.50.300">
    <property type="entry name" value="P-loop containing nucleotide triphosphate hydrolases"/>
    <property type="match status" value="1"/>
</dbReference>
<gene>
    <name evidence="1" type="ORF">SORBI_3002G159400</name>
</gene>
<organism evidence="1 2">
    <name type="scientific">Sorghum bicolor</name>
    <name type="common">Sorghum</name>
    <name type="synonym">Sorghum vulgare</name>
    <dbReference type="NCBI Taxonomy" id="4558"/>
    <lineage>
        <taxon>Eukaryota</taxon>
        <taxon>Viridiplantae</taxon>
        <taxon>Streptophyta</taxon>
        <taxon>Embryophyta</taxon>
        <taxon>Tracheophyta</taxon>
        <taxon>Spermatophyta</taxon>
        <taxon>Magnoliopsida</taxon>
        <taxon>Liliopsida</taxon>
        <taxon>Poales</taxon>
        <taxon>Poaceae</taxon>
        <taxon>PACMAD clade</taxon>
        <taxon>Panicoideae</taxon>
        <taxon>Andropogonodae</taxon>
        <taxon>Andropogoneae</taxon>
        <taxon>Sorghinae</taxon>
        <taxon>Sorghum</taxon>
    </lineage>
</organism>
<dbReference type="InParanoid" id="A0A1W0W486"/>
<feature type="non-terminal residue" evidence="1">
    <location>
        <position position="394"/>
    </location>
</feature>
<keyword evidence="2" id="KW-1185">Reference proteome</keyword>
<sequence length="394" mass="44753">MEVILTAILGEVATRSFSFLIDKYMAEDPTTESVDEMLQSLQLLLLRVRVIMEEADGRSITSQAMLQQLNILRKEMYRGYYVLDCFRGNQDEAKAGYNNVSHYFTLSKFSPAKRLFLSTSVAGTPCVKEVQQVSKNLGTIIFHMSEFLAFLKNYPPRYRQPYFMHLMIGLSMFGHQMEMERVVNFLMQTEPCTGESTGVLPIIGPKAVGKSTLVAHVYSSEKMRDYFSRIVLVTDEDLKNRQLATLKDGGLTIHRNNPSPNGKGRLLVIIELSEDVVEEDTWKWWYLASAACLESGSKIVITSRSSKIINFGTTQALVLTALPIEAYWYFFKVLKFGSANPEDQPKLESVALEIARKLNGSFTGANLISIMLRKKFTAQYWLRLLAYINKYPCN</sequence>
<dbReference type="STRING" id="4558.A0A1W0W486"/>
<dbReference type="InterPro" id="IPR027417">
    <property type="entry name" value="P-loop_NTPase"/>
</dbReference>
<dbReference type="PANTHER" id="PTHR33377">
    <property type="entry name" value="OS10G0134700 PROTEIN-RELATED"/>
    <property type="match status" value="1"/>
</dbReference>
<dbReference type="Proteomes" id="UP000000768">
    <property type="component" value="Chromosome 2"/>
</dbReference>
<accession>A0A1W0W486</accession>
<reference evidence="2" key="2">
    <citation type="journal article" date="2018" name="Plant J.">
        <title>The Sorghum bicolor reference genome: improved assembly, gene annotations, a transcriptome atlas, and signatures of genome organization.</title>
        <authorList>
            <person name="McCormick R.F."/>
            <person name="Truong S.K."/>
            <person name="Sreedasyam A."/>
            <person name="Jenkins J."/>
            <person name="Shu S."/>
            <person name="Sims D."/>
            <person name="Kennedy M."/>
            <person name="Amirebrahimi M."/>
            <person name="Weers B.D."/>
            <person name="McKinley B."/>
            <person name="Mattison A."/>
            <person name="Morishige D.T."/>
            <person name="Grimwood J."/>
            <person name="Schmutz J."/>
            <person name="Mullet J.E."/>
        </authorList>
    </citation>
    <scope>NUCLEOTIDE SEQUENCE [LARGE SCALE GENOMIC DNA]</scope>
    <source>
        <strain evidence="2">cv. BTx623</strain>
    </source>
</reference>
<reference evidence="1 2" key="1">
    <citation type="journal article" date="2009" name="Nature">
        <title>The Sorghum bicolor genome and the diversification of grasses.</title>
        <authorList>
            <person name="Paterson A.H."/>
            <person name="Bowers J.E."/>
            <person name="Bruggmann R."/>
            <person name="Dubchak I."/>
            <person name="Grimwood J."/>
            <person name="Gundlach H."/>
            <person name="Haberer G."/>
            <person name="Hellsten U."/>
            <person name="Mitros T."/>
            <person name="Poliakov A."/>
            <person name="Schmutz J."/>
            <person name="Spannagl M."/>
            <person name="Tang H."/>
            <person name="Wang X."/>
            <person name="Wicker T."/>
            <person name="Bharti A.K."/>
            <person name="Chapman J."/>
            <person name="Feltus F.A."/>
            <person name="Gowik U."/>
            <person name="Grigoriev I.V."/>
            <person name="Lyons E."/>
            <person name="Maher C.A."/>
            <person name="Martis M."/>
            <person name="Narechania A."/>
            <person name="Otillar R.P."/>
            <person name="Penning B.W."/>
            <person name="Salamov A.A."/>
            <person name="Wang Y."/>
            <person name="Zhang L."/>
            <person name="Carpita N.C."/>
            <person name="Freeling M."/>
            <person name="Gingle A.R."/>
            <person name="Hash C.T."/>
            <person name="Keller B."/>
            <person name="Klein P."/>
            <person name="Kresovich S."/>
            <person name="McCann M.C."/>
            <person name="Ming R."/>
            <person name="Peterson D.G."/>
            <person name="Mehboob-ur-Rahman"/>
            <person name="Ware D."/>
            <person name="Westhoff P."/>
            <person name="Mayer K.F."/>
            <person name="Messing J."/>
            <person name="Rokhsar D.S."/>
        </authorList>
    </citation>
    <scope>NUCLEOTIDE SEQUENCE [LARGE SCALE GENOMIC DNA]</scope>
    <source>
        <strain evidence="2">cv. BTx623</strain>
    </source>
</reference>